<evidence type="ECO:0000313" key="1">
    <source>
        <dbReference type="EMBL" id="RHZ62075.1"/>
    </source>
</evidence>
<name>A0A397HG17_9GLOM</name>
<keyword evidence="2" id="KW-1185">Reference proteome</keyword>
<evidence type="ECO:0000313" key="2">
    <source>
        <dbReference type="Proteomes" id="UP000266861"/>
    </source>
</evidence>
<organism evidence="1 2">
    <name type="scientific">Diversispora epigaea</name>
    <dbReference type="NCBI Taxonomy" id="1348612"/>
    <lineage>
        <taxon>Eukaryota</taxon>
        <taxon>Fungi</taxon>
        <taxon>Fungi incertae sedis</taxon>
        <taxon>Mucoromycota</taxon>
        <taxon>Glomeromycotina</taxon>
        <taxon>Glomeromycetes</taxon>
        <taxon>Diversisporales</taxon>
        <taxon>Diversisporaceae</taxon>
        <taxon>Diversispora</taxon>
    </lineage>
</organism>
<reference evidence="1 2" key="1">
    <citation type="submission" date="2018-08" db="EMBL/GenBank/DDBJ databases">
        <title>Genome and evolution of the arbuscular mycorrhizal fungus Diversispora epigaea (formerly Glomus versiforme) and its bacterial endosymbionts.</title>
        <authorList>
            <person name="Sun X."/>
            <person name="Fei Z."/>
            <person name="Harrison M."/>
        </authorList>
    </citation>
    <scope>NUCLEOTIDE SEQUENCE [LARGE SCALE GENOMIC DNA]</scope>
    <source>
        <strain evidence="1 2">IT104</strain>
    </source>
</reference>
<dbReference type="Proteomes" id="UP000266861">
    <property type="component" value="Unassembled WGS sequence"/>
</dbReference>
<protein>
    <recommendedName>
        <fullName evidence="3">Restriction endonuclease type IV Mrr domain-containing protein</fullName>
    </recommendedName>
</protein>
<comment type="caution">
    <text evidence="1">The sequence shown here is derived from an EMBL/GenBank/DDBJ whole genome shotgun (WGS) entry which is preliminary data.</text>
</comment>
<proteinExistence type="predicted"/>
<dbReference type="EMBL" id="PQFF01000314">
    <property type="protein sequence ID" value="RHZ62075.1"/>
    <property type="molecule type" value="Genomic_DNA"/>
</dbReference>
<accession>A0A397HG17</accession>
<dbReference type="AlphaFoldDB" id="A0A397HG17"/>
<gene>
    <name evidence="1" type="ORF">Glove_344g73</name>
</gene>
<sequence>MPPKKRKRTEKEIIIKNYNLDEIIGDVGIDLFGEIVIQNQTLQWIAQCKMTKQLENSTINEMKGLLSSRPNTIGIIIHEGNNFTKIDGFKEYRLDNEKISTRYRQNIPEIS</sequence>
<evidence type="ECO:0008006" key="3">
    <source>
        <dbReference type="Google" id="ProtNLM"/>
    </source>
</evidence>